<accession>A0A2U8FEH2</accession>
<evidence type="ECO:0008006" key="4">
    <source>
        <dbReference type="Google" id="ProtNLM"/>
    </source>
</evidence>
<name>A0A2U8FEH2_9HELI</name>
<feature type="transmembrane region" description="Helical" evidence="1">
    <location>
        <begin position="172"/>
        <end position="190"/>
    </location>
</feature>
<dbReference type="Gene3D" id="3.10.310.50">
    <property type="match status" value="1"/>
</dbReference>
<proteinExistence type="predicted"/>
<protein>
    <recommendedName>
        <fullName evidence="4">TPM domain-containing protein</fullName>
    </recommendedName>
</protein>
<keyword evidence="1" id="KW-0812">Transmembrane</keyword>
<dbReference type="AlphaFoldDB" id="A0A2U8FEH2"/>
<evidence type="ECO:0000313" key="2">
    <source>
        <dbReference type="EMBL" id="AWI34671.1"/>
    </source>
</evidence>
<dbReference type="RefSeq" id="WP_108911468.1">
    <property type="nucleotide sequence ID" value="NZ_CP021886.1"/>
</dbReference>
<dbReference type="Proteomes" id="UP000244890">
    <property type="component" value="Chromosome"/>
</dbReference>
<evidence type="ECO:0000256" key="1">
    <source>
        <dbReference type="SAM" id="Phobius"/>
    </source>
</evidence>
<dbReference type="KEGG" id="had:CDV25_07765"/>
<evidence type="ECO:0000313" key="3">
    <source>
        <dbReference type="Proteomes" id="UP000244890"/>
    </source>
</evidence>
<gene>
    <name evidence="2" type="ORF">CDV25_07765</name>
</gene>
<keyword evidence="1" id="KW-1133">Transmembrane helix</keyword>
<reference evidence="2 3" key="1">
    <citation type="submission" date="2017-06" db="EMBL/GenBank/DDBJ databases">
        <title>Complete genome of Helicobacter apodemus.</title>
        <authorList>
            <person name="Cho S."/>
        </authorList>
    </citation>
    <scope>NUCLEOTIDE SEQUENCE [LARGE SCALE GENOMIC DNA]</scope>
    <source>
        <strain evidence="3">SNUVETPUB-15-01</strain>
    </source>
</reference>
<dbReference type="OrthoDB" id="5362685at2"/>
<organism evidence="2 3">
    <name type="scientific">Helicobacter apodemus</name>
    <dbReference type="NCBI Taxonomy" id="135569"/>
    <lineage>
        <taxon>Bacteria</taxon>
        <taxon>Pseudomonadati</taxon>
        <taxon>Campylobacterota</taxon>
        <taxon>Epsilonproteobacteria</taxon>
        <taxon>Campylobacterales</taxon>
        <taxon>Helicobacteraceae</taxon>
        <taxon>Helicobacter</taxon>
    </lineage>
</organism>
<sequence>MNYKLKIGFFALFFSISLYGKSYVLDNQNQILDKTADFIEVLANEVYEKTGVSLYIVALEDLEGMNLQEKELLYKKDLKNPYILLFFVKKEKKIDIITTEDSAKMFDKKEVYWDYIVPLIPNSDKELTQQNISAFLLNGFMDIADRIAQFHKVELKHSFSTTNKGVELTTKMILYLMLFILLIVFAFVSLRKSK</sequence>
<keyword evidence="1" id="KW-0472">Membrane</keyword>
<dbReference type="EMBL" id="CP021886">
    <property type="protein sequence ID" value="AWI34671.1"/>
    <property type="molecule type" value="Genomic_DNA"/>
</dbReference>